<dbReference type="Pfam" id="PF07264">
    <property type="entry name" value="EI24"/>
    <property type="match status" value="1"/>
</dbReference>
<dbReference type="AlphaFoldDB" id="A0A3B0SXP1"/>
<reference evidence="6" key="1">
    <citation type="submission" date="2018-06" db="EMBL/GenBank/DDBJ databases">
        <authorList>
            <person name="Zhirakovskaya E."/>
        </authorList>
    </citation>
    <scope>NUCLEOTIDE SEQUENCE</scope>
</reference>
<dbReference type="NCBIfam" id="NF009407">
    <property type="entry name" value="PRK12768.1"/>
    <property type="match status" value="1"/>
</dbReference>
<evidence type="ECO:0000256" key="3">
    <source>
        <dbReference type="ARBA" id="ARBA00022989"/>
    </source>
</evidence>
<gene>
    <name evidence="6" type="ORF">MNBD_ALPHA09-2196</name>
</gene>
<feature type="transmembrane region" description="Helical" evidence="5">
    <location>
        <begin position="141"/>
        <end position="162"/>
    </location>
</feature>
<feature type="transmembrane region" description="Helical" evidence="5">
    <location>
        <begin position="115"/>
        <end position="135"/>
    </location>
</feature>
<keyword evidence="4 5" id="KW-0472">Membrane</keyword>
<sequence>MITAISKALEQLFTPPFRSVLFKSLGLVIGIFVVIGAALQAFIVSLPELPYPWLDQIAAAMAGFGILVSMWFLIVPVTALVAGLFLDEIAAAVETRYYPMDPAGREQPFGRTVAYSVRFALVVLGLNLLALPFYLFPPLGLAVHFVLNGYLLGREYFELAALRHMSFRDARSFRRHCRGEAFLAGAVLAGLLLIPVVNFFVPIFGAAFMVHVYKGLSSQNQAAAREAVSARR</sequence>
<evidence type="ECO:0000256" key="5">
    <source>
        <dbReference type="SAM" id="Phobius"/>
    </source>
</evidence>
<dbReference type="EMBL" id="UOEM01000010">
    <property type="protein sequence ID" value="VAW10348.1"/>
    <property type="molecule type" value="Genomic_DNA"/>
</dbReference>
<evidence type="ECO:0000256" key="1">
    <source>
        <dbReference type="ARBA" id="ARBA00004141"/>
    </source>
</evidence>
<feature type="transmembrane region" description="Helical" evidence="5">
    <location>
        <begin position="20"/>
        <end position="45"/>
    </location>
</feature>
<organism evidence="6">
    <name type="scientific">hydrothermal vent metagenome</name>
    <dbReference type="NCBI Taxonomy" id="652676"/>
    <lineage>
        <taxon>unclassified sequences</taxon>
        <taxon>metagenomes</taxon>
        <taxon>ecological metagenomes</taxon>
    </lineage>
</organism>
<proteinExistence type="predicted"/>
<dbReference type="InterPro" id="IPR059112">
    <property type="entry name" value="CysZ/EI24"/>
</dbReference>
<keyword evidence="3 5" id="KW-1133">Transmembrane helix</keyword>
<evidence type="ECO:0000313" key="6">
    <source>
        <dbReference type="EMBL" id="VAW10348.1"/>
    </source>
</evidence>
<name>A0A3B0SXP1_9ZZZZ</name>
<evidence type="ECO:0000256" key="2">
    <source>
        <dbReference type="ARBA" id="ARBA00022692"/>
    </source>
</evidence>
<protein>
    <submittedName>
        <fullName evidence="6">Uncharacterized integral membrane protein Mlr5338</fullName>
    </submittedName>
</protein>
<comment type="subcellular location">
    <subcellularLocation>
        <location evidence="1">Membrane</location>
        <topology evidence="1">Multi-pass membrane protein</topology>
    </subcellularLocation>
</comment>
<feature type="transmembrane region" description="Helical" evidence="5">
    <location>
        <begin position="57"/>
        <end position="86"/>
    </location>
</feature>
<evidence type="ECO:0000256" key="4">
    <source>
        <dbReference type="ARBA" id="ARBA00023136"/>
    </source>
</evidence>
<accession>A0A3B0SXP1</accession>
<feature type="transmembrane region" description="Helical" evidence="5">
    <location>
        <begin position="182"/>
        <end position="210"/>
    </location>
</feature>
<keyword evidence="2 5" id="KW-0812">Transmembrane</keyword>